<keyword evidence="6" id="KW-0560">Oxidoreductase</keyword>
<evidence type="ECO:0000256" key="2">
    <source>
        <dbReference type="ARBA" id="ARBA00010139"/>
    </source>
</evidence>
<dbReference type="SUPFAM" id="SSF51905">
    <property type="entry name" value="FAD/NAD(P)-binding domain"/>
    <property type="match status" value="1"/>
</dbReference>
<dbReference type="KEGG" id="sphj:BSL82_04425"/>
<sequence length="193" mass="20787">MKIPGQLSTEINTASGLKEIDILILASGFDALTGAILKVDIRGVGGVALRDRWADGPRDYLGFVCADFPNFFMVNGPHCAAGNFVLIAEHMVDWIFRLIDFAVERRIVAIDTTPEAEDRWLNQVSEIASQAIASSGCDSWFNGGNIPGKRKQLLTYFGGQGEFAKLADGIAEAGYPGFEFTQEASAAMAAHLA</sequence>
<evidence type="ECO:0000256" key="4">
    <source>
        <dbReference type="ARBA" id="ARBA00022827"/>
    </source>
</evidence>
<organism evidence="8 9">
    <name type="scientific">Tardibacter chloracetimidivorans</name>
    <dbReference type="NCBI Taxonomy" id="1921510"/>
    <lineage>
        <taxon>Bacteria</taxon>
        <taxon>Pseudomonadati</taxon>
        <taxon>Pseudomonadota</taxon>
        <taxon>Alphaproteobacteria</taxon>
        <taxon>Sphingomonadales</taxon>
        <taxon>Sphingomonadaceae</taxon>
        <taxon>Tardibacter</taxon>
    </lineage>
</organism>
<keyword evidence="4" id="KW-0274">FAD</keyword>
<keyword evidence="7" id="KW-0503">Monooxygenase</keyword>
<dbReference type="AlphaFoldDB" id="A0A1L3ZSS2"/>
<protein>
    <recommendedName>
        <fullName evidence="10">Cyclohexanone monooxygenase</fullName>
    </recommendedName>
</protein>
<keyword evidence="9" id="KW-1185">Reference proteome</keyword>
<dbReference type="GO" id="GO:0004497">
    <property type="term" value="F:monooxygenase activity"/>
    <property type="evidence" value="ECO:0007669"/>
    <property type="project" value="UniProtKB-KW"/>
</dbReference>
<reference evidence="9" key="1">
    <citation type="submission" date="2016-11" db="EMBL/GenBank/DDBJ databases">
        <title>Complete Genome Sequence of alachlor-degrading Sphingomonas sp. strain JJ-A5.</title>
        <authorList>
            <person name="Lee H."/>
            <person name="Ka J.-O."/>
        </authorList>
    </citation>
    <scope>NUCLEOTIDE SEQUENCE [LARGE SCALE GENOMIC DNA]</scope>
    <source>
        <strain evidence="9">JJ-A5</strain>
    </source>
</reference>
<dbReference type="Gene3D" id="3.50.50.60">
    <property type="entry name" value="FAD/NAD(P)-binding domain"/>
    <property type="match status" value="1"/>
</dbReference>
<dbReference type="OrthoDB" id="312624at2"/>
<proteinExistence type="inferred from homology"/>
<evidence type="ECO:0000256" key="1">
    <source>
        <dbReference type="ARBA" id="ARBA00001974"/>
    </source>
</evidence>
<dbReference type="PANTHER" id="PTHR43098">
    <property type="entry name" value="L-ORNITHINE N(5)-MONOOXYGENASE-RELATED"/>
    <property type="match status" value="1"/>
</dbReference>
<evidence type="ECO:0000256" key="7">
    <source>
        <dbReference type="ARBA" id="ARBA00023033"/>
    </source>
</evidence>
<evidence type="ECO:0008006" key="10">
    <source>
        <dbReference type="Google" id="ProtNLM"/>
    </source>
</evidence>
<evidence type="ECO:0000313" key="8">
    <source>
        <dbReference type="EMBL" id="API58649.1"/>
    </source>
</evidence>
<keyword evidence="5" id="KW-0521">NADP</keyword>
<dbReference type="STRING" id="1921510.BSL82_04425"/>
<accession>A0A1L3ZSS2</accession>
<evidence type="ECO:0000256" key="5">
    <source>
        <dbReference type="ARBA" id="ARBA00022857"/>
    </source>
</evidence>
<evidence type="ECO:0000256" key="3">
    <source>
        <dbReference type="ARBA" id="ARBA00022630"/>
    </source>
</evidence>
<dbReference type="InterPro" id="IPR036188">
    <property type="entry name" value="FAD/NAD-bd_sf"/>
</dbReference>
<dbReference type="InterPro" id="IPR050775">
    <property type="entry name" value="FAD-binding_Monooxygenases"/>
</dbReference>
<keyword evidence="3" id="KW-0285">Flavoprotein</keyword>
<evidence type="ECO:0000256" key="6">
    <source>
        <dbReference type="ARBA" id="ARBA00023002"/>
    </source>
</evidence>
<dbReference type="PANTHER" id="PTHR43098:SF3">
    <property type="entry name" value="L-ORNITHINE N(5)-MONOOXYGENASE-RELATED"/>
    <property type="match status" value="1"/>
</dbReference>
<dbReference type="EMBL" id="CP018221">
    <property type="protein sequence ID" value="API58649.1"/>
    <property type="molecule type" value="Genomic_DNA"/>
</dbReference>
<dbReference type="RefSeq" id="WP_072596211.1">
    <property type="nucleotide sequence ID" value="NZ_CP018221.1"/>
</dbReference>
<comment type="cofactor">
    <cofactor evidence="1">
        <name>FAD</name>
        <dbReference type="ChEBI" id="CHEBI:57692"/>
    </cofactor>
</comment>
<name>A0A1L3ZSS2_9SPHN</name>
<dbReference type="Proteomes" id="UP000182063">
    <property type="component" value="Chromosome"/>
</dbReference>
<comment type="similarity">
    <text evidence="2">Belongs to the FAD-binding monooxygenase family.</text>
</comment>
<gene>
    <name evidence="8" type="ORF">BSL82_04425</name>
</gene>
<evidence type="ECO:0000313" key="9">
    <source>
        <dbReference type="Proteomes" id="UP000182063"/>
    </source>
</evidence>